<proteinExistence type="predicted"/>
<dbReference type="AlphaFoldDB" id="N9SA70"/>
<comment type="caution">
    <text evidence="1">The sequence shown here is derived from an EMBL/GenBank/DDBJ whole genome shotgun (WGS) entry which is preliminary data.</text>
</comment>
<accession>N9SA70</accession>
<protein>
    <submittedName>
        <fullName evidence="1">Uncharacterized protein</fullName>
    </submittedName>
</protein>
<organism evidence="1 2">
    <name type="scientific">Acinetobacter higginsii</name>
    <dbReference type="NCBI Taxonomy" id="70347"/>
    <lineage>
        <taxon>Bacteria</taxon>
        <taxon>Pseudomonadati</taxon>
        <taxon>Pseudomonadota</taxon>
        <taxon>Gammaproteobacteria</taxon>
        <taxon>Moraxellales</taxon>
        <taxon>Moraxellaceae</taxon>
        <taxon>Acinetobacter</taxon>
    </lineage>
</organism>
<gene>
    <name evidence="1" type="ORF">F902_04333</name>
</gene>
<dbReference type="HOGENOM" id="CLU_854261_0_0_6"/>
<dbReference type="RefSeq" id="WP_005206972.1">
    <property type="nucleotide sequence ID" value="NZ_KB850076.1"/>
</dbReference>
<reference evidence="1 2" key="1">
    <citation type="submission" date="2013-02" db="EMBL/GenBank/DDBJ databases">
        <title>The Genome Sequence of Acinetobacter sp. CIP 70.18.</title>
        <authorList>
            <consortium name="The Broad Institute Genome Sequencing Platform"/>
            <consortium name="The Broad Institute Genome Sequencing Center for Infectious Disease"/>
            <person name="Cerqueira G."/>
            <person name="Feldgarden M."/>
            <person name="Courvalin P."/>
            <person name="Perichon B."/>
            <person name="Grillot-Courvalin C."/>
            <person name="Clermont D."/>
            <person name="Rocha E."/>
            <person name="Yoon E.-J."/>
            <person name="Nemec A."/>
            <person name="Walker B."/>
            <person name="Young S.K."/>
            <person name="Zeng Q."/>
            <person name="Gargeya S."/>
            <person name="Fitzgerald M."/>
            <person name="Haas B."/>
            <person name="Abouelleil A."/>
            <person name="Alvarado L."/>
            <person name="Arachchi H.M."/>
            <person name="Berlin A.M."/>
            <person name="Chapman S.B."/>
            <person name="Dewar J."/>
            <person name="Goldberg J."/>
            <person name="Griggs A."/>
            <person name="Gujja S."/>
            <person name="Hansen M."/>
            <person name="Howarth C."/>
            <person name="Imamovic A."/>
            <person name="Larimer J."/>
            <person name="McCowan C."/>
            <person name="Murphy C."/>
            <person name="Neiman D."/>
            <person name="Pearson M."/>
            <person name="Priest M."/>
            <person name="Roberts A."/>
            <person name="Saif S."/>
            <person name="Shea T."/>
            <person name="Sisk P."/>
            <person name="Sykes S."/>
            <person name="Wortman J."/>
            <person name="Nusbaum C."/>
            <person name="Birren B."/>
        </authorList>
    </citation>
    <scope>NUCLEOTIDE SEQUENCE [LARGE SCALE GENOMIC DNA]</scope>
    <source>
        <strain evidence="1 2">CIP 70.18</strain>
    </source>
</reference>
<dbReference type="EMBL" id="APRN01000048">
    <property type="protein sequence ID" value="ENX51456.1"/>
    <property type="molecule type" value="Genomic_DNA"/>
</dbReference>
<name>N9SA70_9GAMM</name>
<evidence type="ECO:0000313" key="1">
    <source>
        <dbReference type="EMBL" id="ENX51456.1"/>
    </source>
</evidence>
<sequence length="325" mass="38159">MKVFDKSSMDELEAEILNQYLNIVWLEDYLNNGLKHVELVINFDMEGRPEPKTIEDWRGAPIIGIEVKIKRKQNLGSQHFKQQLYFTVEEYNSIYREMEESCNDPKYDFLDLKFGYSIRELICLLDQITALRGELCNLNDKEGSKAYKEILHQYIGIDTLTYGIKNPSLRQRIAKGRSTQGEYQKAVKEKKKIFFDLLVKQVQSNGKYKNVSKAVSKNMDEIMYQFRMYDEAWIQKKKKLSMARIIKLNEEKQEEALTASRKVKMEKEIVKLSTFMQQLEDGLNHGYPFETLDNILPYNTTSLDDVLMKVLRLEKTIKVQCIEPS</sequence>
<dbReference type="PATRIC" id="fig|1217700.3.peg.4197"/>
<evidence type="ECO:0000313" key="2">
    <source>
        <dbReference type="Proteomes" id="UP000013084"/>
    </source>
</evidence>
<keyword evidence="2" id="KW-1185">Reference proteome</keyword>
<dbReference type="Proteomes" id="UP000013084">
    <property type="component" value="Unassembled WGS sequence"/>
</dbReference>